<dbReference type="PROSITE" id="PS01016">
    <property type="entry name" value="GLYCOPROTEASE"/>
    <property type="match status" value="1"/>
</dbReference>
<comment type="subcellular location">
    <subcellularLocation>
        <location evidence="8">Cytoplasm</location>
    </subcellularLocation>
</comment>
<evidence type="ECO:0000256" key="5">
    <source>
        <dbReference type="ARBA" id="ARBA00023004"/>
    </source>
</evidence>
<keyword evidence="3 8" id="KW-0819">tRNA processing</keyword>
<dbReference type="InterPro" id="IPR000905">
    <property type="entry name" value="Gcp-like_dom"/>
</dbReference>
<dbReference type="Pfam" id="PF00814">
    <property type="entry name" value="TsaD"/>
    <property type="match status" value="1"/>
</dbReference>
<dbReference type="EC" id="2.3.1.234" evidence="8"/>
<evidence type="ECO:0000256" key="2">
    <source>
        <dbReference type="ARBA" id="ARBA00022679"/>
    </source>
</evidence>
<dbReference type="PRINTS" id="PR00789">
    <property type="entry name" value="OSIALOPTASE"/>
</dbReference>
<feature type="binding site" evidence="8">
    <location>
        <position position="300"/>
    </location>
    <ligand>
        <name>Fe cation</name>
        <dbReference type="ChEBI" id="CHEBI:24875"/>
    </ligand>
</feature>
<keyword evidence="4 8" id="KW-0479">Metal-binding</keyword>
<name>A0A2N3G4I7_9ACTN</name>
<dbReference type="FunFam" id="3.30.420.40:FF:000012">
    <property type="entry name" value="tRNA N6-adenosine threonylcarbamoyltransferase"/>
    <property type="match status" value="1"/>
</dbReference>
<dbReference type="HAMAP" id="MF_01445">
    <property type="entry name" value="TsaD"/>
    <property type="match status" value="1"/>
</dbReference>
<accession>A0A2N3G4I7</accession>
<dbReference type="CDD" id="cd24133">
    <property type="entry name" value="ASKHA_NBD_TsaD_bac"/>
    <property type="match status" value="1"/>
</dbReference>
<dbReference type="NCBIfam" id="TIGR00329">
    <property type="entry name" value="gcp_kae1"/>
    <property type="match status" value="1"/>
</dbReference>
<dbReference type="GO" id="GO:0002949">
    <property type="term" value="P:tRNA threonylcarbamoyladenosine modification"/>
    <property type="evidence" value="ECO:0007669"/>
    <property type="project" value="UniProtKB-UniRule"/>
</dbReference>
<dbReference type="Gene3D" id="3.30.420.40">
    <property type="match status" value="2"/>
</dbReference>
<sequence>MLVLGIESSCDETSASLVVDGVRVLSNVVASQIDLHRPHGGVVPEIAARAHVESIAPVISGALEASAERPDLVAVTVGPGLVSSLVVGVSAAKALSWAWRAPLVTINHLEAHLYAPALEGALPGYPFLALVVSGGHTVLAEVRGLEDIEIIGQTQDDAVGEAYDKVARFLGLGYPGGPVIEKVAREGNPRAVDFPRAMLRSGDYNFSLSGLKTAVVRHVTKIESEGKAPPAVADIAASFQAAVLEVLVKKTVAAGRDRGLENVVIGGGVACNTALRDWLDRECMREGMNLICTSSALCTDNAAMVAAVGYLRYSAGRASGLDVDVCPNLRLGAPL</sequence>
<comment type="catalytic activity">
    <reaction evidence="7 8">
        <text>L-threonylcarbamoyladenylate + adenosine(37) in tRNA = N(6)-L-threonylcarbamoyladenosine(37) in tRNA + AMP + H(+)</text>
        <dbReference type="Rhea" id="RHEA:37059"/>
        <dbReference type="Rhea" id="RHEA-COMP:10162"/>
        <dbReference type="Rhea" id="RHEA-COMP:10163"/>
        <dbReference type="ChEBI" id="CHEBI:15378"/>
        <dbReference type="ChEBI" id="CHEBI:73682"/>
        <dbReference type="ChEBI" id="CHEBI:74411"/>
        <dbReference type="ChEBI" id="CHEBI:74418"/>
        <dbReference type="ChEBI" id="CHEBI:456215"/>
        <dbReference type="EC" id="2.3.1.234"/>
    </reaction>
</comment>
<feature type="binding site" evidence="8">
    <location>
        <position position="108"/>
    </location>
    <ligand>
        <name>Fe cation</name>
        <dbReference type="ChEBI" id="CHEBI:24875"/>
    </ligand>
</feature>
<keyword evidence="1 8" id="KW-0963">Cytoplasm</keyword>
<keyword evidence="2 8" id="KW-0808">Transferase</keyword>
<dbReference type="PANTHER" id="PTHR11735">
    <property type="entry name" value="TRNA N6-ADENOSINE THREONYLCARBAMOYLTRANSFERASE"/>
    <property type="match status" value="1"/>
</dbReference>
<evidence type="ECO:0000313" key="10">
    <source>
        <dbReference type="EMBL" id="PKQ27522.1"/>
    </source>
</evidence>
<evidence type="ECO:0000256" key="6">
    <source>
        <dbReference type="ARBA" id="ARBA00023315"/>
    </source>
</evidence>
<dbReference type="InterPro" id="IPR043129">
    <property type="entry name" value="ATPase_NBD"/>
</dbReference>
<feature type="binding site" evidence="8">
    <location>
        <position position="177"/>
    </location>
    <ligand>
        <name>substrate</name>
    </ligand>
</feature>
<comment type="caution">
    <text evidence="10">The sequence shown here is derived from an EMBL/GenBank/DDBJ whole genome shotgun (WGS) entry which is preliminary data.</text>
</comment>
<reference evidence="10 11" key="1">
    <citation type="journal article" date="2017" name="ISME J.">
        <title>Potential for microbial H2 and metal transformations associated with novel bacteria and archaea in deep terrestrial subsurface sediments.</title>
        <authorList>
            <person name="Hernsdorf A.W."/>
            <person name="Amano Y."/>
            <person name="Miyakawa K."/>
            <person name="Ise K."/>
            <person name="Suzuki Y."/>
            <person name="Anantharaman K."/>
            <person name="Probst A."/>
            <person name="Burstein D."/>
            <person name="Thomas B.C."/>
            <person name="Banfield J.F."/>
        </authorList>
    </citation>
    <scope>NUCLEOTIDE SEQUENCE [LARGE SCALE GENOMIC DNA]</scope>
    <source>
        <strain evidence="10">HGW-Actinobacteria-3</strain>
    </source>
</reference>
<dbReference type="InterPro" id="IPR022450">
    <property type="entry name" value="TsaD"/>
</dbReference>
<dbReference type="SUPFAM" id="SSF53067">
    <property type="entry name" value="Actin-like ATPase domain"/>
    <property type="match status" value="2"/>
</dbReference>
<comment type="function">
    <text evidence="8">Required for the formation of a threonylcarbamoyl group on adenosine at position 37 (t(6)A37) in tRNAs that read codons beginning with adenine. Is involved in the transfer of the threonylcarbamoyl moiety of threonylcarbamoyl-AMP (TC-AMP) to the N6 group of A37, together with TsaE and TsaB. TsaD likely plays a direct catalytic role in this reaction.</text>
</comment>
<dbReference type="GO" id="GO:0005506">
    <property type="term" value="F:iron ion binding"/>
    <property type="evidence" value="ECO:0007669"/>
    <property type="project" value="UniProtKB-UniRule"/>
</dbReference>
<organism evidence="10 11">
    <name type="scientific">Candidatus Anoxymicrobium japonicum</name>
    <dbReference type="NCBI Taxonomy" id="2013648"/>
    <lineage>
        <taxon>Bacteria</taxon>
        <taxon>Bacillati</taxon>
        <taxon>Actinomycetota</taxon>
        <taxon>Candidatus Geothermincolia</taxon>
        <taxon>Candidatus Geothermincolales</taxon>
        <taxon>Candidatus Anoxymicrobiaceae</taxon>
        <taxon>Candidatus Anoxymicrobium</taxon>
    </lineage>
</organism>
<keyword evidence="5 8" id="KW-0408">Iron</keyword>
<dbReference type="PANTHER" id="PTHR11735:SF6">
    <property type="entry name" value="TRNA N6-ADENOSINE THREONYLCARBAMOYLTRANSFERASE, MITOCHONDRIAL"/>
    <property type="match status" value="1"/>
</dbReference>
<feature type="binding site" evidence="8">
    <location>
        <position position="272"/>
    </location>
    <ligand>
        <name>substrate</name>
    </ligand>
</feature>
<evidence type="ECO:0000256" key="1">
    <source>
        <dbReference type="ARBA" id="ARBA00022490"/>
    </source>
</evidence>
<dbReference type="EMBL" id="PHEX01000084">
    <property type="protein sequence ID" value="PKQ27522.1"/>
    <property type="molecule type" value="Genomic_DNA"/>
</dbReference>
<feature type="binding site" evidence="8">
    <location>
        <position position="181"/>
    </location>
    <ligand>
        <name>substrate</name>
    </ligand>
</feature>
<evidence type="ECO:0000313" key="11">
    <source>
        <dbReference type="Proteomes" id="UP000233654"/>
    </source>
</evidence>
<feature type="domain" description="Gcp-like" evidence="9">
    <location>
        <begin position="24"/>
        <end position="306"/>
    </location>
</feature>
<dbReference type="GO" id="GO:0061711">
    <property type="term" value="F:tRNA N(6)-L-threonylcarbamoyladenine synthase activity"/>
    <property type="evidence" value="ECO:0007669"/>
    <property type="project" value="UniProtKB-EC"/>
</dbReference>
<dbReference type="AlphaFoldDB" id="A0A2N3G4I7"/>
<feature type="binding site" evidence="8">
    <location>
        <position position="164"/>
    </location>
    <ligand>
        <name>substrate</name>
    </ligand>
</feature>
<evidence type="ECO:0000256" key="4">
    <source>
        <dbReference type="ARBA" id="ARBA00022723"/>
    </source>
</evidence>
<feature type="binding site" evidence="8">
    <location>
        <position position="112"/>
    </location>
    <ligand>
        <name>Fe cation</name>
        <dbReference type="ChEBI" id="CHEBI:24875"/>
    </ligand>
</feature>
<gene>
    <name evidence="8 10" type="primary">tsaD</name>
    <name evidence="10" type="ORF">CVT63_07545</name>
</gene>
<dbReference type="NCBIfam" id="TIGR03723">
    <property type="entry name" value="T6A_TsaD_YgjD"/>
    <property type="match status" value="1"/>
</dbReference>
<dbReference type="Proteomes" id="UP000233654">
    <property type="component" value="Unassembled WGS sequence"/>
</dbReference>
<evidence type="ECO:0000259" key="9">
    <source>
        <dbReference type="Pfam" id="PF00814"/>
    </source>
</evidence>
<comment type="similarity">
    <text evidence="8">Belongs to the KAE1 / TsaD family.</text>
</comment>
<dbReference type="FunFam" id="3.30.420.40:FF:000040">
    <property type="entry name" value="tRNA N6-adenosine threonylcarbamoyltransferase"/>
    <property type="match status" value="1"/>
</dbReference>
<dbReference type="GO" id="GO:0005737">
    <property type="term" value="C:cytoplasm"/>
    <property type="evidence" value="ECO:0007669"/>
    <property type="project" value="UniProtKB-SubCell"/>
</dbReference>
<evidence type="ECO:0000256" key="7">
    <source>
        <dbReference type="ARBA" id="ARBA00048117"/>
    </source>
</evidence>
<dbReference type="InterPro" id="IPR017861">
    <property type="entry name" value="KAE1/TsaD"/>
</dbReference>
<keyword evidence="6 8" id="KW-0012">Acyltransferase</keyword>
<protein>
    <recommendedName>
        <fullName evidence="8">tRNA N6-adenosine threonylcarbamoyltransferase</fullName>
        <ecNumber evidence="8">2.3.1.234</ecNumber>
    </recommendedName>
    <alternativeName>
        <fullName evidence="8">N6-L-threonylcarbamoyladenine synthase</fullName>
        <shortName evidence="8">t(6)A synthase</shortName>
    </alternativeName>
    <alternativeName>
        <fullName evidence="8">t(6)A37 threonylcarbamoyladenosine biosynthesis protein TsaD</fullName>
    </alternativeName>
    <alternativeName>
        <fullName evidence="8">tRNA threonylcarbamoyladenosine biosynthesis protein TsaD</fullName>
    </alternativeName>
</protein>
<evidence type="ECO:0000256" key="3">
    <source>
        <dbReference type="ARBA" id="ARBA00022694"/>
    </source>
</evidence>
<feature type="binding site" evidence="8">
    <location>
        <begin position="131"/>
        <end position="135"/>
    </location>
    <ligand>
        <name>substrate</name>
    </ligand>
</feature>
<dbReference type="InterPro" id="IPR017860">
    <property type="entry name" value="Peptidase_M22_CS"/>
</dbReference>
<evidence type="ECO:0000256" key="8">
    <source>
        <dbReference type="HAMAP-Rule" id="MF_01445"/>
    </source>
</evidence>
<comment type="cofactor">
    <cofactor evidence="8">
        <name>Fe(2+)</name>
        <dbReference type="ChEBI" id="CHEBI:29033"/>
    </cofactor>
    <text evidence="8">Binds 1 Fe(2+) ion per subunit.</text>
</comment>
<proteinExistence type="inferred from homology"/>